<keyword evidence="2" id="KW-0418">Kinase</keyword>
<dbReference type="Proteomes" id="UP000094802">
    <property type="component" value="Unassembled WGS sequence"/>
</dbReference>
<dbReference type="Gene3D" id="3.90.1200.10">
    <property type="match status" value="1"/>
</dbReference>
<feature type="domain" description="Aminoglycoside phosphotransferase" evidence="1">
    <location>
        <begin position="34"/>
        <end position="183"/>
    </location>
</feature>
<dbReference type="RefSeq" id="WP_019825981.1">
    <property type="nucleotide sequence ID" value="NZ_AJZD02000284.1"/>
</dbReference>
<evidence type="ECO:0000313" key="2">
    <source>
        <dbReference type="EMBL" id="OEF87693.1"/>
    </source>
</evidence>
<evidence type="ECO:0000313" key="3">
    <source>
        <dbReference type="Proteomes" id="UP000094802"/>
    </source>
</evidence>
<gene>
    <name evidence="2" type="ORF">A142_08885</name>
</gene>
<reference evidence="2 3" key="1">
    <citation type="journal article" date="2012" name="Science">
        <title>Ecological populations of bacteria act as socially cohesive units of antibiotic production and resistance.</title>
        <authorList>
            <person name="Cordero O.X."/>
            <person name="Wildschutte H."/>
            <person name="Kirkup B."/>
            <person name="Proehl S."/>
            <person name="Ngo L."/>
            <person name="Hussain F."/>
            <person name="Le Roux F."/>
            <person name="Mincer T."/>
            <person name="Polz M.F."/>
        </authorList>
    </citation>
    <scope>NUCLEOTIDE SEQUENCE [LARGE SCALE GENOMIC DNA]</scope>
    <source>
        <strain evidence="2 3">12E03</strain>
    </source>
</reference>
<dbReference type="OrthoDB" id="4833090at2"/>
<dbReference type="Pfam" id="PF01636">
    <property type="entry name" value="APH"/>
    <property type="match status" value="1"/>
</dbReference>
<dbReference type="SUPFAM" id="SSF56112">
    <property type="entry name" value="Protein kinase-like (PK-like)"/>
    <property type="match status" value="1"/>
</dbReference>
<comment type="caution">
    <text evidence="2">The sequence shown here is derived from an EMBL/GenBank/DDBJ whole genome shotgun (WGS) entry which is preliminary data.</text>
</comment>
<dbReference type="InterPro" id="IPR002575">
    <property type="entry name" value="Aminoglycoside_PTrfase"/>
</dbReference>
<protein>
    <submittedName>
        <fullName evidence="2">Choline kinase</fullName>
    </submittedName>
</protein>
<dbReference type="AlphaFoldDB" id="A0A1E5FE13"/>
<name>A0A1E5FE13_VIBSP</name>
<organism evidence="2 3">
    <name type="scientific">Vibrio splendidus 12E03</name>
    <dbReference type="NCBI Taxonomy" id="1191305"/>
    <lineage>
        <taxon>Bacteria</taxon>
        <taxon>Pseudomonadati</taxon>
        <taxon>Pseudomonadota</taxon>
        <taxon>Gammaproteobacteria</taxon>
        <taxon>Vibrionales</taxon>
        <taxon>Vibrionaceae</taxon>
        <taxon>Vibrio</taxon>
    </lineage>
</organism>
<dbReference type="EMBL" id="AJZD02000284">
    <property type="protein sequence ID" value="OEF87693.1"/>
    <property type="molecule type" value="Genomic_DNA"/>
</dbReference>
<evidence type="ECO:0000259" key="1">
    <source>
        <dbReference type="Pfam" id="PF01636"/>
    </source>
</evidence>
<sequence>MSTNDLSKMGSARVTLEELDGELCIRKQGAGGVEISFYQHAAQHLSGVHSPKLLAVKGDDLYIEYIPHSLKLTELQITSDVYQQLSRIHQSQYVPSSKVKEHCWHINETETALASLKLPLVTQDSLLCIQQLSDALFDHKTLVSGDANEGNWGRRDNGQLVLFDWERFGFGSPAIDLTPIVSRMGTLSDYERIVDQYLCHNTLIPREDLIKQLIIAKSWIVVEVTNILVTRNNPEASKYINWFREQLPTWLASVEGRL</sequence>
<proteinExistence type="predicted"/>
<keyword evidence="2" id="KW-0808">Transferase</keyword>
<accession>A0A1E5FE13</accession>
<dbReference type="InterPro" id="IPR011009">
    <property type="entry name" value="Kinase-like_dom_sf"/>
</dbReference>
<dbReference type="GO" id="GO:0016301">
    <property type="term" value="F:kinase activity"/>
    <property type="evidence" value="ECO:0007669"/>
    <property type="project" value="UniProtKB-KW"/>
</dbReference>